<gene>
    <name evidence="2" type="ORF">HDK90DRAFT_508460</name>
</gene>
<sequence>MWMDTDEERGLDARRYIENVFLVEKSENEASDSDDDPPEKFEPIWTTKRATSGDSSNEPELLLPPPGYYNIVRIMTIGPIACPYVENLPDLQKKKLRTKICRHCNETYVPTDDAQECIYHPGEIEADTSQFSGWDEEQHGPLLTEERIKEQPMKFSWNCCDRKVDAEGCLAFEFHENNHGKCPKSFLV</sequence>
<evidence type="ECO:0000256" key="1">
    <source>
        <dbReference type="SAM" id="MobiDB-lite"/>
    </source>
</evidence>
<protein>
    <submittedName>
        <fullName evidence="2">Uncharacterized protein</fullName>
    </submittedName>
</protein>
<reference evidence="2 3" key="1">
    <citation type="submission" date="2024-04" db="EMBL/GenBank/DDBJ databases">
        <title>Phyllosticta paracitricarpa is synonymous to the EU quarantine fungus P. citricarpa based on phylogenomic analyses.</title>
        <authorList>
            <consortium name="Lawrence Berkeley National Laboratory"/>
            <person name="Van Ingen-Buijs V.A."/>
            <person name="Van Westerhoven A.C."/>
            <person name="Haridas S."/>
            <person name="Skiadas P."/>
            <person name="Martin F."/>
            <person name="Groenewald J.Z."/>
            <person name="Crous P.W."/>
            <person name="Seidl M.F."/>
        </authorList>
    </citation>
    <scope>NUCLEOTIDE SEQUENCE [LARGE SCALE GENOMIC DNA]</scope>
    <source>
        <strain evidence="2 3">CBS 123374</strain>
    </source>
</reference>
<evidence type="ECO:0000313" key="2">
    <source>
        <dbReference type="EMBL" id="KAK8239918.1"/>
    </source>
</evidence>
<dbReference type="EMBL" id="JBBWRZ010000003">
    <property type="protein sequence ID" value="KAK8239918.1"/>
    <property type="molecule type" value="Genomic_DNA"/>
</dbReference>
<accession>A0ABR1YV28</accession>
<organism evidence="2 3">
    <name type="scientific">Phyllosticta capitalensis</name>
    <dbReference type="NCBI Taxonomy" id="121624"/>
    <lineage>
        <taxon>Eukaryota</taxon>
        <taxon>Fungi</taxon>
        <taxon>Dikarya</taxon>
        <taxon>Ascomycota</taxon>
        <taxon>Pezizomycotina</taxon>
        <taxon>Dothideomycetes</taxon>
        <taxon>Dothideomycetes incertae sedis</taxon>
        <taxon>Botryosphaeriales</taxon>
        <taxon>Phyllostictaceae</taxon>
        <taxon>Phyllosticta</taxon>
    </lineage>
</organism>
<comment type="caution">
    <text evidence="2">The sequence shown here is derived from an EMBL/GenBank/DDBJ whole genome shotgun (WGS) entry which is preliminary data.</text>
</comment>
<name>A0ABR1YV28_9PEZI</name>
<keyword evidence="3" id="KW-1185">Reference proteome</keyword>
<proteinExistence type="predicted"/>
<dbReference type="Proteomes" id="UP001492380">
    <property type="component" value="Unassembled WGS sequence"/>
</dbReference>
<feature type="region of interest" description="Disordered" evidence="1">
    <location>
        <begin position="26"/>
        <end position="61"/>
    </location>
</feature>
<dbReference type="PANTHER" id="PTHR38167">
    <property type="entry name" value="C2H2-TYPE DOMAIN-CONTAINING PROTEIN"/>
    <property type="match status" value="1"/>
</dbReference>
<evidence type="ECO:0000313" key="3">
    <source>
        <dbReference type="Proteomes" id="UP001492380"/>
    </source>
</evidence>
<dbReference type="PANTHER" id="PTHR38167:SF1">
    <property type="entry name" value="C2H2-TYPE DOMAIN-CONTAINING PROTEIN"/>
    <property type="match status" value="1"/>
</dbReference>